<sequence length="242" mass="27908">MGRGKMVIQRIDNTTNRQVTFSKRRSGLLKKARELSILCDAQLGLIIFSTTGKLYEFATTNMESVIERYHHNTSDNNQPPPPAEDLKFWQREATKLRQQLEVLEERHRKVMGEELTDLSIRDLQSLENQLEASLKGVRMHKDLVLGDEIKNLKRKGSLIRQQNLDSHHKLDLVKQENSDLIFKLKGGYKVHQVYQQPQTSIRVQSEHYITPIHLQLSQTQPQPLNIDASPTTTTMNLGLILH</sequence>
<feature type="domain" description="MADS-box" evidence="7">
    <location>
        <begin position="1"/>
        <end position="61"/>
    </location>
</feature>
<dbReference type="SUPFAM" id="SSF55455">
    <property type="entry name" value="SRF-like"/>
    <property type="match status" value="1"/>
</dbReference>
<evidence type="ECO:0000313" key="10">
    <source>
        <dbReference type="RefSeq" id="XP_056699070.1"/>
    </source>
</evidence>
<dbReference type="PROSITE" id="PS00350">
    <property type="entry name" value="MADS_BOX_1"/>
    <property type="match status" value="1"/>
</dbReference>
<dbReference type="Proteomes" id="UP000813463">
    <property type="component" value="Chromosome 4"/>
</dbReference>
<evidence type="ECO:0000256" key="2">
    <source>
        <dbReference type="ARBA" id="ARBA00023015"/>
    </source>
</evidence>
<dbReference type="Gene3D" id="3.40.1810.10">
    <property type="entry name" value="Transcription factor, MADS-box"/>
    <property type="match status" value="1"/>
</dbReference>
<dbReference type="InterPro" id="IPR050142">
    <property type="entry name" value="MADS-box/MEF2_TF"/>
</dbReference>
<dbReference type="PANTHER" id="PTHR48019">
    <property type="entry name" value="SERUM RESPONSE FACTOR HOMOLOG"/>
    <property type="match status" value="1"/>
</dbReference>
<dbReference type="RefSeq" id="XP_056699070.1">
    <property type="nucleotide sequence ID" value="XM_056843092.1"/>
</dbReference>
<evidence type="ECO:0000313" key="9">
    <source>
        <dbReference type="Proteomes" id="UP000813463"/>
    </source>
</evidence>
<dbReference type="CDD" id="cd00265">
    <property type="entry name" value="MADS_MEF2_like"/>
    <property type="match status" value="1"/>
</dbReference>
<keyword evidence="9" id="KW-1185">Reference proteome</keyword>
<evidence type="ECO:0000256" key="4">
    <source>
        <dbReference type="ARBA" id="ARBA00023163"/>
    </source>
</evidence>
<keyword evidence="2" id="KW-0805">Transcription regulation</keyword>
<dbReference type="InterPro" id="IPR033896">
    <property type="entry name" value="MEF2-like_N"/>
</dbReference>
<dbReference type="PRINTS" id="PR00404">
    <property type="entry name" value="MADSDOMAIN"/>
</dbReference>
<evidence type="ECO:0000256" key="6">
    <source>
        <dbReference type="SAM" id="Coils"/>
    </source>
</evidence>
<name>A0ABM3RTV9_SPIOL</name>
<keyword evidence="5" id="KW-0539">Nucleus</keyword>
<reference evidence="10" key="2">
    <citation type="submission" date="2025-08" db="UniProtKB">
        <authorList>
            <consortium name="RefSeq"/>
        </authorList>
    </citation>
    <scope>IDENTIFICATION</scope>
    <source>
        <tissue evidence="10">Leaf</tissue>
    </source>
</reference>
<gene>
    <name evidence="10" type="primary">LOC110801434</name>
</gene>
<keyword evidence="4" id="KW-0804">Transcription</keyword>
<protein>
    <submittedName>
        <fullName evidence="10">MADS-box transcription factor 23-like</fullName>
    </submittedName>
</protein>
<dbReference type="PROSITE" id="PS51297">
    <property type="entry name" value="K_BOX"/>
    <property type="match status" value="1"/>
</dbReference>
<dbReference type="Pfam" id="PF00319">
    <property type="entry name" value="SRF-TF"/>
    <property type="match status" value="1"/>
</dbReference>
<proteinExistence type="predicted"/>
<reference evidence="9" key="1">
    <citation type="journal article" date="2021" name="Nat. Commun.">
        <title>Genomic analyses provide insights into spinach domestication and the genetic basis of agronomic traits.</title>
        <authorList>
            <person name="Cai X."/>
            <person name="Sun X."/>
            <person name="Xu C."/>
            <person name="Sun H."/>
            <person name="Wang X."/>
            <person name="Ge C."/>
            <person name="Zhang Z."/>
            <person name="Wang Q."/>
            <person name="Fei Z."/>
            <person name="Jiao C."/>
            <person name="Wang Q."/>
        </authorList>
    </citation>
    <scope>NUCLEOTIDE SEQUENCE [LARGE SCALE GENOMIC DNA]</scope>
    <source>
        <strain evidence="9">cv. Varoflay</strain>
    </source>
</reference>
<dbReference type="GeneID" id="110801434"/>
<feature type="coiled-coil region" evidence="6">
    <location>
        <begin position="86"/>
        <end position="113"/>
    </location>
</feature>
<dbReference type="InterPro" id="IPR002487">
    <property type="entry name" value="TF_Kbox"/>
</dbReference>
<accession>A0ABM3RTV9</accession>
<dbReference type="PROSITE" id="PS50066">
    <property type="entry name" value="MADS_BOX_2"/>
    <property type="match status" value="1"/>
</dbReference>
<dbReference type="InterPro" id="IPR002100">
    <property type="entry name" value="TF_MADSbox"/>
</dbReference>
<evidence type="ECO:0000259" key="7">
    <source>
        <dbReference type="PROSITE" id="PS50066"/>
    </source>
</evidence>
<evidence type="ECO:0000256" key="5">
    <source>
        <dbReference type="ARBA" id="ARBA00023242"/>
    </source>
</evidence>
<organism evidence="9 10">
    <name type="scientific">Spinacia oleracea</name>
    <name type="common">Spinach</name>
    <dbReference type="NCBI Taxonomy" id="3562"/>
    <lineage>
        <taxon>Eukaryota</taxon>
        <taxon>Viridiplantae</taxon>
        <taxon>Streptophyta</taxon>
        <taxon>Embryophyta</taxon>
        <taxon>Tracheophyta</taxon>
        <taxon>Spermatophyta</taxon>
        <taxon>Magnoliopsida</taxon>
        <taxon>eudicotyledons</taxon>
        <taxon>Gunneridae</taxon>
        <taxon>Pentapetalae</taxon>
        <taxon>Caryophyllales</taxon>
        <taxon>Chenopodiaceae</taxon>
        <taxon>Chenopodioideae</taxon>
        <taxon>Anserineae</taxon>
        <taxon>Spinacia</taxon>
    </lineage>
</organism>
<keyword evidence="6" id="KW-0175">Coiled coil</keyword>
<evidence type="ECO:0000256" key="1">
    <source>
        <dbReference type="ARBA" id="ARBA00004123"/>
    </source>
</evidence>
<evidence type="ECO:0000259" key="8">
    <source>
        <dbReference type="PROSITE" id="PS51297"/>
    </source>
</evidence>
<dbReference type="InterPro" id="IPR036879">
    <property type="entry name" value="TF_MADSbox_sf"/>
</dbReference>
<comment type="subcellular location">
    <subcellularLocation>
        <location evidence="1">Nucleus</location>
    </subcellularLocation>
</comment>
<dbReference type="Pfam" id="PF01486">
    <property type="entry name" value="K-box"/>
    <property type="match status" value="1"/>
</dbReference>
<keyword evidence="3" id="KW-0238">DNA-binding</keyword>
<feature type="domain" description="K-box" evidence="8">
    <location>
        <begin position="86"/>
        <end position="176"/>
    </location>
</feature>
<evidence type="ECO:0000256" key="3">
    <source>
        <dbReference type="ARBA" id="ARBA00023125"/>
    </source>
</evidence>
<dbReference type="SMART" id="SM00432">
    <property type="entry name" value="MADS"/>
    <property type="match status" value="1"/>
</dbReference>